<dbReference type="SUPFAM" id="SSF53756">
    <property type="entry name" value="UDP-Glycosyltransferase/glycogen phosphorylase"/>
    <property type="match status" value="1"/>
</dbReference>
<evidence type="ECO:0000256" key="1">
    <source>
        <dbReference type="ARBA" id="ARBA00021292"/>
    </source>
</evidence>
<dbReference type="Pfam" id="PF13692">
    <property type="entry name" value="Glyco_trans_1_4"/>
    <property type="match status" value="1"/>
</dbReference>
<evidence type="ECO:0000256" key="3">
    <source>
        <dbReference type="ARBA" id="ARBA00022679"/>
    </source>
</evidence>
<dbReference type="PANTHER" id="PTHR45947">
    <property type="entry name" value="SULFOQUINOVOSYL TRANSFERASE SQD2"/>
    <property type="match status" value="1"/>
</dbReference>
<feature type="domain" description="Glycosyltransferase subfamily 4-like N-terminal" evidence="4">
    <location>
        <begin position="27"/>
        <end position="175"/>
    </location>
</feature>
<organism evidence="5 6">
    <name type="scientific">Demequina muriae</name>
    <dbReference type="NCBI Taxonomy" id="3051664"/>
    <lineage>
        <taxon>Bacteria</taxon>
        <taxon>Bacillati</taxon>
        <taxon>Actinomycetota</taxon>
        <taxon>Actinomycetes</taxon>
        <taxon>Micrococcales</taxon>
        <taxon>Demequinaceae</taxon>
        <taxon>Demequina</taxon>
    </lineage>
</organism>
<keyword evidence="6" id="KW-1185">Reference proteome</keyword>
<keyword evidence="3 5" id="KW-0808">Transferase</keyword>
<dbReference type="RefSeq" id="WP_301143487.1">
    <property type="nucleotide sequence ID" value="NZ_JAUHQA010000001.1"/>
</dbReference>
<dbReference type="InterPro" id="IPR028098">
    <property type="entry name" value="Glyco_trans_4-like_N"/>
</dbReference>
<comment type="caution">
    <text evidence="5">The sequence shown here is derived from an EMBL/GenBank/DDBJ whole genome shotgun (WGS) entry which is preliminary data.</text>
</comment>
<protein>
    <recommendedName>
        <fullName evidence="1">D-inositol 3-phosphate glycosyltransferase</fullName>
    </recommendedName>
</protein>
<dbReference type="Gene3D" id="3.40.50.2000">
    <property type="entry name" value="Glycogen Phosphorylase B"/>
    <property type="match status" value="2"/>
</dbReference>
<dbReference type="GO" id="GO:0016757">
    <property type="term" value="F:glycosyltransferase activity"/>
    <property type="evidence" value="ECO:0007669"/>
    <property type="project" value="UniProtKB-KW"/>
</dbReference>
<evidence type="ECO:0000313" key="6">
    <source>
        <dbReference type="Proteomes" id="UP001172708"/>
    </source>
</evidence>
<gene>
    <name evidence="5" type="ORF">QQX02_12535</name>
</gene>
<evidence type="ECO:0000313" key="5">
    <source>
        <dbReference type="EMBL" id="MDN4481749.1"/>
    </source>
</evidence>
<name>A0ABT8GK58_9MICO</name>
<accession>A0ABT8GK58</accession>
<dbReference type="InterPro" id="IPR050194">
    <property type="entry name" value="Glycosyltransferase_grp1"/>
</dbReference>
<dbReference type="Pfam" id="PF13439">
    <property type="entry name" value="Glyco_transf_4"/>
    <property type="match status" value="1"/>
</dbReference>
<dbReference type="PANTHER" id="PTHR45947:SF3">
    <property type="entry name" value="SULFOQUINOVOSYL TRANSFERASE SQD2"/>
    <property type="match status" value="1"/>
</dbReference>
<reference evidence="5" key="1">
    <citation type="submission" date="2023-06" db="EMBL/GenBank/DDBJ databases">
        <title>Egi l300058.</title>
        <authorList>
            <person name="Gao L."/>
            <person name="Fang B.-Z."/>
            <person name="Li W.-J."/>
        </authorList>
    </citation>
    <scope>NUCLEOTIDE SEQUENCE</scope>
    <source>
        <strain evidence="5">EGI L300058</strain>
    </source>
</reference>
<dbReference type="EMBL" id="JAUHQA010000001">
    <property type="protein sequence ID" value="MDN4481749.1"/>
    <property type="molecule type" value="Genomic_DNA"/>
</dbReference>
<keyword evidence="2 5" id="KW-0328">Glycosyltransferase</keyword>
<proteinExistence type="predicted"/>
<evidence type="ECO:0000259" key="4">
    <source>
        <dbReference type="Pfam" id="PF13439"/>
    </source>
</evidence>
<dbReference type="CDD" id="cd03801">
    <property type="entry name" value="GT4_PimA-like"/>
    <property type="match status" value="1"/>
</dbReference>
<sequence>MTTGSAAAKPLRIAMISYYLPSGSKIGVGYQVHELATALAARGHHVDVISDCPPVEGARYGHIDLSSSGRLRTFRFARRMRDLDLSSYDVLHAHGDDYWLWRRRVPVHVRTVHGSCFEEALRIGGVKERLRMGLLGLSEVLASVVADRTVVVSPRTRRWLPWVKTVIPNGVDAARFAPDPSARAADPTVLFVGTWENRKRGRLLAEAFQEHVLPTLPQARLEMVCRDAPSDPGPGVRVLGTLTDEELAAAYRRAWVFCLPSAYEGFGIPYAEAMASGLPVVATPNVGARYVTDEGAAGALVEPDALGPELLALLTDEARRDRLAAAGLARAREFDLSAVVDSYVALYTPAVAAPSAARVRR</sequence>
<dbReference type="Proteomes" id="UP001172708">
    <property type="component" value="Unassembled WGS sequence"/>
</dbReference>
<evidence type="ECO:0000256" key="2">
    <source>
        <dbReference type="ARBA" id="ARBA00022676"/>
    </source>
</evidence>